<dbReference type="Proteomes" id="UP001597048">
    <property type="component" value="Unassembled WGS sequence"/>
</dbReference>
<feature type="domain" description="UPF0033" evidence="2">
    <location>
        <begin position="4"/>
        <end position="28"/>
    </location>
</feature>
<dbReference type="RefSeq" id="WP_379557599.1">
    <property type="nucleotide sequence ID" value="NZ_JBHTJS010000015.1"/>
</dbReference>
<dbReference type="Pfam" id="PF01206">
    <property type="entry name" value="TusA"/>
    <property type="match status" value="1"/>
</dbReference>
<proteinExistence type="inferred from homology"/>
<organism evidence="3 4">
    <name type="scientific">Oceanisphaera ostreae</name>
    <dbReference type="NCBI Taxonomy" id="914151"/>
    <lineage>
        <taxon>Bacteria</taxon>
        <taxon>Pseudomonadati</taxon>
        <taxon>Pseudomonadota</taxon>
        <taxon>Gammaproteobacteria</taxon>
        <taxon>Aeromonadales</taxon>
        <taxon>Aeromonadaceae</taxon>
        <taxon>Oceanisphaera</taxon>
    </lineage>
</organism>
<evidence type="ECO:0000313" key="3">
    <source>
        <dbReference type="EMBL" id="MFD1007613.1"/>
    </source>
</evidence>
<dbReference type="CDD" id="cd00291">
    <property type="entry name" value="SirA_YedF_YeeD"/>
    <property type="match status" value="1"/>
</dbReference>
<comment type="caution">
    <text evidence="3">The sequence shown here is derived from an EMBL/GenBank/DDBJ whole genome shotgun (WGS) entry which is preliminary data.</text>
</comment>
<reference evidence="4" key="1">
    <citation type="journal article" date="2019" name="Int. J. Syst. Evol. Microbiol.">
        <title>The Global Catalogue of Microorganisms (GCM) 10K type strain sequencing project: providing services to taxonomists for standard genome sequencing and annotation.</title>
        <authorList>
            <consortium name="The Broad Institute Genomics Platform"/>
            <consortium name="The Broad Institute Genome Sequencing Center for Infectious Disease"/>
            <person name="Wu L."/>
            <person name="Ma J."/>
        </authorList>
    </citation>
    <scope>NUCLEOTIDE SEQUENCE [LARGE SCALE GENOMIC DNA]</scope>
    <source>
        <strain evidence="4">CCUG 60525</strain>
    </source>
</reference>
<sequence length="73" mass="8034">METLDASAWRCPVPLLQVKLWLKEAQGGQQLQLVMTDAGSRQDIPAYLLRMGHSITVASENANMLTLIITKAP</sequence>
<keyword evidence="4" id="KW-1185">Reference proteome</keyword>
<dbReference type="Gene3D" id="3.30.110.40">
    <property type="entry name" value="TusA-like domain"/>
    <property type="match status" value="1"/>
</dbReference>
<accession>A0ABW3KHC4</accession>
<evidence type="ECO:0000313" key="4">
    <source>
        <dbReference type="Proteomes" id="UP001597048"/>
    </source>
</evidence>
<dbReference type="SUPFAM" id="SSF64307">
    <property type="entry name" value="SirA-like"/>
    <property type="match status" value="1"/>
</dbReference>
<evidence type="ECO:0000256" key="1">
    <source>
        <dbReference type="ARBA" id="ARBA00008984"/>
    </source>
</evidence>
<gene>
    <name evidence="3" type="ORF">ACFQ1C_05540</name>
</gene>
<dbReference type="InterPro" id="IPR001455">
    <property type="entry name" value="TusA-like"/>
</dbReference>
<dbReference type="InterPro" id="IPR036868">
    <property type="entry name" value="TusA-like_sf"/>
</dbReference>
<dbReference type="PROSITE" id="PS01148">
    <property type="entry name" value="UPF0033"/>
    <property type="match status" value="1"/>
</dbReference>
<comment type="similarity">
    <text evidence="1">Belongs to the sulfur carrier protein TusA family.</text>
</comment>
<name>A0ABW3KHC4_9GAMM</name>
<dbReference type="PANTHER" id="PTHR33279">
    <property type="entry name" value="SULFUR CARRIER PROTEIN YEDF-RELATED"/>
    <property type="match status" value="1"/>
</dbReference>
<dbReference type="PANTHER" id="PTHR33279:SF19">
    <property type="entry name" value="SSL1707 PROTEIN"/>
    <property type="match status" value="1"/>
</dbReference>
<protein>
    <submittedName>
        <fullName evidence="3">Sulfurtransferase TusA family protein</fullName>
    </submittedName>
</protein>
<dbReference type="EMBL" id="JBHTJS010000015">
    <property type="protein sequence ID" value="MFD1007613.1"/>
    <property type="molecule type" value="Genomic_DNA"/>
</dbReference>
<evidence type="ECO:0000259" key="2">
    <source>
        <dbReference type="PROSITE" id="PS01148"/>
    </source>
</evidence>